<dbReference type="Proteomes" id="UP000076927">
    <property type="component" value="Chromosome"/>
</dbReference>
<dbReference type="KEGG" id="pswu:SY83_10105"/>
<dbReference type="STRING" id="1178515.SY83_10105"/>
<dbReference type="RefSeq" id="WP_068606135.1">
    <property type="nucleotide sequence ID" value="NZ_CP011388.1"/>
</dbReference>
<keyword evidence="1" id="KW-0812">Transmembrane</keyword>
<evidence type="ECO:0000259" key="2">
    <source>
        <dbReference type="Pfam" id="PF00534"/>
    </source>
</evidence>
<sequence>MVRKKVLLVTGVFPPGVGGMQQYYHHLSRQSGHDVTVLAPKYAGDEEFDALQPYKIIRGPFIQNEGIDFTSWFRLFRYVRHAIRRERADVTIYGFVLIGIIGYVLKLFMGHKYMISTHGMDMLMFRRFVGLNYVIKLILRNADGVLTNSHFTKRYVEEYGVDPARIELVYPGVEDVYEKQGKNAELIRKHGLEGKYVMLSVSRLVLRKGHDRVIESMPEVIRLIPNAVYLIIGDGPERGRLEQLAQQHGVADRVQFLGNVHDSKLLNAYYNTCDQFLMVCRQLSNRDAEGFGIVYMEAASAGIPVIAGRSGGAGEAVLDGETGLLVDPNSPADIAAAVHRLRDDTALREKLTRQGYARAKGKFRYVFLAETFDRYVGYVCAGKPHVKVKKKRKEIRNANI</sequence>
<organism evidence="4 5">
    <name type="scientific">Paenibacillus swuensis</name>
    <dbReference type="NCBI Taxonomy" id="1178515"/>
    <lineage>
        <taxon>Bacteria</taxon>
        <taxon>Bacillati</taxon>
        <taxon>Bacillota</taxon>
        <taxon>Bacilli</taxon>
        <taxon>Bacillales</taxon>
        <taxon>Paenibacillaceae</taxon>
        <taxon>Paenibacillus</taxon>
    </lineage>
</organism>
<accession>A0A172THN4</accession>
<dbReference type="PANTHER" id="PTHR45947:SF3">
    <property type="entry name" value="SULFOQUINOVOSYL TRANSFERASE SQD2"/>
    <property type="match status" value="1"/>
</dbReference>
<gene>
    <name evidence="4" type="ORF">SY83_10105</name>
</gene>
<dbReference type="AlphaFoldDB" id="A0A172THN4"/>
<feature type="domain" description="Glycosyltransferase subfamily 4-like N-terminal" evidence="3">
    <location>
        <begin position="17"/>
        <end position="174"/>
    </location>
</feature>
<keyword evidence="5" id="KW-1185">Reference proteome</keyword>
<dbReference type="Pfam" id="PF13439">
    <property type="entry name" value="Glyco_transf_4"/>
    <property type="match status" value="1"/>
</dbReference>
<evidence type="ECO:0000313" key="5">
    <source>
        <dbReference type="Proteomes" id="UP000076927"/>
    </source>
</evidence>
<dbReference type="SUPFAM" id="SSF53756">
    <property type="entry name" value="UDP-Glycosyltransferase/glycogen phosphorylase"/>
    <property type="match status" value="1"/>
</dbReference>
<evidence type="ECO:0000256" key="1">
    <source>
        <dbReference type="SAM" id="Phobius"/>
    </source>
</evidence>
<dbReference type="PATRIC" id="fig|1178515.4.peg.2025"/>
<dbReference type="Gene3D" id="3.40.50.2000">
    <property type="entry name" value="Glycogen Phosphorylase B"/>
    <property type="match status" value="2"/>
</dbReference>
<proteinExistence type="predicted"/>
<dbReference type="Pfam" id="PF00534">
    <property type="entry name" value="Glycos_transf_1"/>
    <property type="match status" value="1"/>
</dbReference>
<feature type="transmembrane region" description="Helical" evidence="1">
    <location>
        <begin position="90"/>
        <end position="108"/>
    </location>
</feature>
<dbReference type="InterPro" id="IPR050194">
    <property type="entry name" value="Glycosyltransferase_grp1"/>
</dbReference>
<protein>
    <submittedName>
        <fullName evidence="4">Group 1 glycosyl transferase</fullName>
    </submittedName>
</protein>
<dbReference type="InterPro" id="IPR001296">
    <property type="entry name" value="Glyco_trans_1"/>
</dbReference>
<keyword evidence="1" id="KW-0472">Membrane</keyword>
<name>A0A172THN4_9BACL</name>
<dbReference type="OrthoDB" id="73743at2"/>
<dbReference type="InterPro" id="IPR028098">
    <property type="entry name" value="Glyco_trans_4-like_N"/>
</dbReference>
<feature type="domain" description="Glycosyl transferase family 1" evidence="2">
    <location>
        <begin position="185"/>
        <end position="357"/>
    </location>
</feature>
<keyword evidence="4" id="KW-0808">Transferase</keyword>
<reference evidence="4 5" key="1">
    <citation type="submission" date="2015-01" db="EMBL/GenBank/DDBJ databases">
        <title>Paenibacillus swuensis/DY6/whole genome sequencing.</title>
        <authorList>
            <person name="Kim M.K."/>
            <person name="Srinivasan S."/>
            <person name="Lee J.-J."/>
        </authorList>
    </citation>
    <scope>NUCLEOTIDE SEQUENCE [LARGE SCALE GENOMIC DNA]</scope>
    <source>
        <strain evidence="4 5">DY6</strain>
    </source>
</reference>
<dbReference type="PANTHER" id="PTHR45947">
    <property type="entry name" value="SULFOQUINOVOSYL TRANSFERASE SQD2"/>
    <property type="match status" value="1"/>
</dbReference>
<dbReference type="GO" id="GO:0016758">
    <property type="term" value="F:hexosyltransferase activity"/>
    <property type="evidence" value="ECO:0007669"/>
    <property type="project" value="TreeGrafter"/>
</dbReference>
<keyword evidence="1" id="KW-1133">Transmembrane helix</keyword>
<evidence type="ECO:0000313" key="4">
    <source>
        <dbReference type="EMBL" id="ANE46568.1"/>
    </source>
</evidence>
<dbReference type="CDD" id="cd03801">
    <property type="entry name" value="GT4_PimA-like"/>
    <property type="match status" value="1"/>
</dbReference>
<dbReference type="EMBL" id="CP011388">
    <property type="protein sequence ID" value="ANE46568.1"/>
    <property type="molecule type" value="Genomic_DNA"/>
</dbReference>
<evidence type="ECO:0000259" key="3">
    <source>
        <dbReference type="Pfam" id="PF13439"/>
    </source>
</evidence>